<evidence type="ECO:0000313" key="8">
    <source>
        <dbReference type="Proteomes" id="UP000630660"/>
    </source>
</evidence>
<feature type="transmembrane region" description="Helical" evidence="6">
    <location>
        <begin position="52"/>
        <end position="78"/>
    </location>
</feature>
<dbReference type="Pfam" id="PF03739">
    <property type="entry name" value="LptF_LptG"/>
    <property type="match status" value="1"/>
</dbReference>
<sequence length="401" mass="45774">MRRYSRYLLTRYLSLLVLSWVVLTGIFLMDQLFLMFNLIITKGVELRHVAETLVYVLPFVMAMSVPLAAMAGAMMTFGKIAQDNEIVALRSAGVRLSSVFTPIFLATLIFSVLMVGFNLYVVPEANHRRREIMGDVASKNPTVRLESGRFNSEFRGYTIYIGDMKEKQNAIYDIMVSEDKPPVPTIITAPSGKLITTPDERYMQMILYDSETHQQIGNSYRRIKSDTQVINLELNTELIRRERSHRNDREKTLAIMLEELDTNRIMLASYTEELEGKGSEDVEKEKIERRIESIKDKNSHLTVEINKAIAMAIAGILFVCFGAALGGKLKRGEIGLAIVLSLIFFAFYYIMIIGLEKYAKSGKVDAGLAMWIPNLVFLPFTVEVFAEVFFERSLLLKRWRR</sequence>
<dbReference type="GO" id="GO:0043190">
    <property type="term" value="C:ATP-binding cassette (ABC) transporter complex"/>
    <property type="evidence" value="ECO:0007669"/>
    <property type="project" value="TreeGrafter"/>
</dbReference>
<evidence type="ECO:0000256" key="5">
    <source>
        <dbReference type="ARBA" id="ARBA00023136"/>
    </source>
</evidence>
<feature type="transmembrane region" description="Helical" evidence="6">
    <location>
        <begin position="334"/>
        <end position="355"/>
    </location>
</feature>
<evidence type="ECO:0000256" key="6">
    <source>
        <dbReference type="SAM" id="Phobius"/>
    </source>
</evidence>
<keyword evidence="2" id="KW-1003">Cell membrane</keyword>
<evidence type="ECO:0000256" key="1">
    <source>
        <dbReference type="ARBA" id="ARBA00004651"/>
    </source>
</evidence>
<evidence type="ECO:0000256" key="2">
    <source>
        <dbReference type="ARBA" id="ARBA00022475"/>
    </source>
</evidence>
<dbReference type="AlphaFoldDB" id="A0A9D5KA00"/>
<comment type="caution">
    <text evidence="7">The sequence shown here is derived from an EMBL/GenBank/DDBJ whole genome shotgun (WGS) entry which is preliminary data.</text>
</comment>
<dbReference type="EMBL" id="WJKJ01000130">
    <property type="protein sequence ID" value="MBD3364369.1"/>
    <property type="molecule type" value="Genomic_DNA"/>
</dbReference>
<comment type="subcellular location">
    <subcellularLocation>
        <location evidence="1">Cell membrane</location>
        <topology evidence="1">Multi-pass membrane protein</topology>
    </subcellularLocation>
</comment>
<accession>A0A9D5KA00</accession>
<keyword evidence="4 6" id="KW-1133">Transmembrane helix</keyword>
<dbReference type="PANTHER" id="PTHR33529">
    <property type="entry name" value="SLR0882 PROTEIN-RELATED"/>
    <property type="match status" value="1"/>
</dbReference>
<dbReference type="PANTHER" id="PTHR33529:SF6">
    <property type="entry name" value="YJGP_YJGQ FAMILY PERMEASE"/>
    <property type="match status" value="1"/>
</dbReference>
<protein>
    <submittedName>
        <fullName evidence="7">LptF/LptG family permease</fullName>
    </submittedName>
</protein>
<feature type="transmembrane region" description="Helical" evidence="6">
    <location>
        <begin position="308"/>
        <end position="327"/>
    </location>
</feature>
<evidence type="ECO:0000256" key="4">
    <source>
        <dbReference type="ARBA" id="ARBA00022989"/>
    </source>
</evidence>
<name>A0A9D5KA00_UNCW3</name>
<feature type="transmembrane region" description="Helical" evidence="6">
    <location>
        <begin position="99"/>
        <end position="121"/>
    </location>
</feature>
<feature type="transmembrane region" description="Helical" evidence="6">
    <location>
        <begin position="12"/>
        <end position="40"/>
    </location>
</feature>
<evidence type="ECO:0000313" key="7">
    <source>
        <dbReference type="EMBL" id="MBD3364369.1"/>
    </source>
</evidence>
<proteinExistence type="predicted"/>
<organism evidence="7 8">
    <name type="scientific">candidate division WOR-3 bacterium</name>
    <dbReference type="NCBI Taxonomy" id="2052148"/>
    <lineage>
        <taxon>Bacteria</taxon>
        <taxon>Bacteria division WOR-3</taxon>
    </lineage>
</organism>
<dbReference type="Proteomes" id="UP000630660">
    <property type="component" value="Unassembled WGS sequence"/>
</dbReference>
<keyword evidence="3 6" id="KW-0812">Transmembrane</keyword>
<keyword evidence="5 6" id="KW-0472">Membrane</keyword>
<evidence type="ECO:0000256" key="3">
    <source>
        <dbReference type="ARBA" id="ARBA00022692"/>
    </source>
</evidence>
<feature type="transmembrane region" description="Helical" evidence="6">
    <location>
        <begin position="367"/>
        <end position="390"/>
    </location>
</feature>
<reference evidence="7" key="1">
    <citation type="submission" date="2019-11" db="EMBL/GenBank/DDBJ databases">
        <title>Microbial mats filling the niche in hypersaline microbial mats.</title>
        <authorList>
            <person name="Wong H.L."/>
            <person name="Macleod F.I."/>
            <person name="White R.A. III"/>
            <person name="Burns B.P."/>
        </authorList>
    </citation>
    <scope>NUCLEOTIDE SEQUENCE</scope>
    <source>
        <strain evidence="7">Bin_327</strain>
    </source>
</reference>
<dbReference type="InterPro" id="IPR005495">
    <property type="entry name" value="LptG/LptF_permease"/>
</dbReference>
<gene>
    <name evidence="7" type="ORF">GF359_04045</name>
</gene>
<dbReference type="GO" id="GO:0015920">
    <property type="term" value="P:lipopolysaccharide transport"/>
    <property type="evidence" value="ECO:0007669"/>
    <property type="project" value="TreeGrafter"/>
</dbReference>